<organism evidence="2 3">
    <name type="scientific">Acidihalobacter prosperus</name>
    <dbReference type="NCBI Taxonomy" id="160660"/>
    <lineage>
        <taxon>Bacteria</taxon>
        <taxon>Pseudomonadati</taxon>
        <taxon>Pseudomonadota</taxon>
        <taxon>Gammaproteobacteria</taxon>
        <taxon>Chromatiales</taxon>
        <taxon>Ectothiorhodospiraceae</taxon>
        <taxon>Acidihalobacter</taxon>
    </lineage>
</organism>
<protein>
    <recommendedName>
        <fullName evidence="1">DUF1330 domain-containing protein</fullName>
    </recommendedName>
</protein>
<dbReference type="InterPro" id="IPR010753">
    <property type="entry name" value="DUF1330"/>
</dbReference>
<dbReference type="Pfam" id="PF07045">
    <property type="entry name" value="DUF1330"/>
    <property type="match status" value="1"/>
</dbReference>
<dbReference type="Proteomes" id="UP000029273">
    <property type="component" value="Unassembled WGS sequence"/>
</dbReference>
<dbReference type="PANTHER" id="PTHR41521:SF4">
    <property type="entry name" value="BLR0684 PROTEIN"/>
    <property type="match status" value="1"/>
</dbReference>
<name>A0A1A6C0B6_9GAMM</name>
<dbReference type="RefSeq" id="WP_038091719.1">
    <property type="nucleotide sequence ID" value="NZ_JQSG02000006.1"/>
</dbReference>
<proteinExistence type="predicted"/>
<dbReference type="AlphaFoldDB" id="A0A1A6C0B6"/>
<dbReference type="OrthoDB" id="9806380at2"/>
<comment type="caution">
    <text evidence="2">The sequence shown here is derived from an EMBL/GenBank/DDBJ whole genome shotgun (WGS) entry which is preliminary data.</text>
</comment>
<dbReference type="InterPro" id="IPR011008">
    <property type="entry name" value="Dimeric_a/b-barrel"/>
</dbReference>
<dbReference type="PANTHER" id="PTHR41521">
    <property type="match status" value="1"/>
</dbReference>
<reference evidence="2 3" key="1">
    <citation type="journal article" date="2014" name="Genome Announc.">
        <title>Draft Genome Sequence of the Iron-Oxidizing, Acidophilic, and Halotolerant 'Thiobacillus prosperus' Type Strain DSM 5130.</title>
        <authorList>
            <person name="Ossandon F.J."/>
            <person name="Cardenas J.P."/>
            <person name="Corbett M."/>
            <person name="Quatrini R."/>
            <person name="Holmes D.S."/>
            <person name="Watkin E."/>
        </authorList>
    </citation>
    <scope>NUCLEOTIDE SEQUENCE [LARGE SCALE GENOMIC DNA]</scope>
    <source>
        <strain evidence="2 3">DSM 5130</strain>
    </source>
</reference>
<sequence length="96" mass="11152">MKAYLVLDLAIHDLEPFREYMARIPEFIQKHGGHYIVQGVQPVVVEGDWEPERMVILEFPSRHHAESFLQDPEAQALFKIRHRTTTSKLVLVEGNT</sequence>
<evidence type="ECO:0000313" key="2">
    <source>
        <dbReference type="EMBL" id="OBS08000.1"/>
    </source>
</evidence>
<evidence type="ECO:0000313" key="3">
    <source>
        <dbReference type="Proteomes" id="UP000029273"/>
    </source>
</evidence>
<dbReference type="EMBL" id="JQSG02000006">
    <property type="protein sequence ID" value="OBS08000.1"/>
    <property type="molecule type" value="Genomic_DNA"/>
</dbReference>
<feature type="domain" description="DUF1330" evidence="1">
    <location>
        <begin position="2"/>
        <end position="94"/>
    </location>
</feature>
<keyword evidence="3" id="KW-1185">Reference proteome</keyword>
<gene>
    <name evidence="2" type="ORF">Thpro_022250</name>
</gene>
<accession>A0A1A6C0B6</accession>
<dbReference type="SUPFAM" id="SSF54909">
    <property type="entry name" value="Dimeric alpha+beta barrel"/>
    <property type="match status" value="1"/>
</dbReference>
<evidence type="ECO:0000259" key="1">
    <source>
        <dbReference type="Pfam" id="PF07045"/>
    </source>
</evidence>
<dbReference type="Gene3D" id="3.30.70.100">
    <property type="match status" value="1"/>
</dbReference>